<accession>A0A6N7Q0S3</accession>
<evidence type="ECO:0000256" key="2">
    <source>
        <dbReference type="ARBA" id="ARBA00008770"/>
    </source>
</evidence>
<sequence>MDEHALVARIARATSLLVATDFDGTIADITTEPDGARARADALSALSALAALPGVHLAVVSGRDMKSLHERTRALVSVYRVAEHGAFLEAPDGTQLGAAHVAPARVLDELVRLAEAHHARVPGMRVERKTSSVAVHVREVEPDARAAAVEMLAAFRRAARAAELVVIDGRQVVEARDPRASKETALAFVLSRLPEGTFVVYAGDDTTDEGAIALARQRGGAGIYVASAERPTPNVEADLVLPGPPAWAELLERIARARSS</sequence>
<dbReference type="Gene3D" id="3.40.50.1000">
    <property type="entry name" value="HAD superfamily/HAD-like"/>
    <property type="match status" value="1"/>
</dbReference>
<dbReference type="Pfam" id="PF02358">
    <property type="entry name" value="Trehalose_PPase"/>
    <property type="match status" value="1"/>
</dbReference>
<dbReference type="UniPathway" id="UPA00299"/>
<dbReference type="NCBIfam" id="TIGR00685">
    <property type="entry name" value="T6PP"/>
    <property type="match status" value="1"/>
</dbReference>
<dbReference type="InterPro" id="IPR036412">
    <property type="entry name" value="HAD-like_sf"/>
</dbReference>
<organism evidence="5 6">
    <name type="scientific">Polyangium spumosum</name>
    <dbReference type="NCBI Taxonomy" id="889282"/>
    <lineage>
        <taxon>Bacteria</taxon>
        <taxon>Pseudomonadati</taxon>
        <taxon>Myxococcota</taxon>
        <taxon>Polyangia</taxon>
        <taxon>Polyangiales</taxon>
        <taxon>Polyangiaceae</taxon>
        <taxon>Polyangium</taxon>
    </lineage>
</organism>
<dbReference type="InterPro" id="IPR023214">
    <property type="entry name" value="HAD_sf"/>
</dbReference>
<comment type="cofactor">
    <cofactor evidence="4">
        <name>Mg(2+)</name>
        <dbReference type="ChEBI" id="CHEBI:18420"/>
    </cofactor>
</comment>
<dbReference type="PANTHER" id="PTHR43768">
    <property type="entry name" value="TREHALOSE 6-PHOSPHATE PHOSPHATASE"/>
    <property type="match status" value="1"/>
</dbReference>
<dbReference type="GO" id="GO:0005992">
    <property type="term" value="P:trehalose biosynthetic process"/>
    <property type="evidence" value="ECO:0007669"/>
    <property type="project" value="UniProtKB-UniPathway"/>
</dbReference>
<dbReference type="RefSeq" id="WP_153823574.1">
    <property type="nucleotide sequence ID" value="NZ_WJIE01000013.1"/>
</dbReference>
<dbReference type="SUPFAM" id="SSF56784">
    <property type="entry name" value="HAD-like"/>
    <property type="match status" value="1"/>
</dbReference>
<evidence type="ECO:0000256" key="4">
    <source>
        <dbReference type="RuleBase" id="RU361117"/>
    </source>
</evidence>
<gene>
    <name evidence="5" type="primary">otsB</name>
    <name evidence="5" type="ORF">GF068_33360</name>
</gene>
<comment type="pathway">
    <text evidence="1 4">Glycan biosynthesis; trehalose biosynthesis.</text>
</comment>
<dbReference type="PANTHER" id="PTHR43768:SF3">
    <property type="entry name" value="TREHALOSE 6-PHOSPHATE PHOSPHATASE"/>
    <property type="match status" value="1"/>
</dbReference>
<proteinExistence type="inferred from homology"/>
<protein>
    <recommendedName>
        <fullName evidence="4">Trehalose 6-phosphate phosphatase</fullName>
        <ecNumber evidence="4">3.1.3.12</ecNumber>
    </recommendedName>
</protein>
<comment type="caution">
    <text evidence="5">The sequence shown here is derived from an EMBL/GenBank/DDBJ whole genome shotgun (WGS) entry which is preliminary data.</text>
</comment>
<keyword evidence="6" id="KW-1185">Reference proteome</keyword>
<evidence type="ECO:0000313" key="6">
    <source>
        <dbReference type="Proteomes" id="UP000440224"/>
    </source>
</evidence>
<keyword evidence="3 4" id="KW-0378">Hydrolase</keyword>
<comment type="similarity">
    <text evidence="2 4">Belongs to the trehalose phosphatase family.</text>
</comment>
<reference evidence="5 6" key="1">
    <citation type="submission" date="2019-10" db="EMBL/GenBank/DDBJ databases">
        <title>A soil myxobacterium in the family Polyangiaceae.</title>
        <authorList>
            <person name="Li Y."/>
            <person name="Wang J."/>
        </authorList>
    </citation>
    <scope>NUCLEOTIDE SEQUENCE [LARGE SCALE GENOMIC DNA]</scope>
    <source>
        <strain evidence="5 6">DSM 14734</strain>
    </source>
</reference>
<comment type="function">
    <text evidence="4">Removes the phosphate from trehalose 6-phosphate to produce free trehalose.</text>
</comment>
<comment type="catalytic activity">
    <reaction evidence="4">
        <text>alpha,alpha-trehalose 6-phosphate + H2O = alpha,alpha-trehalose + phosphate</text>
        <dbReference type="Rhea" id="RHEA:23420"/>
        <dbReference type="ChEBI" id="CHEBI:15377"/>
        <dbReference type="ChEBI" id="CHEBI:16551"/>
        <dbReference type="ChEBI" id="CHEBI:43474"/>
        <dbReference type="ChEBI" id="CHEBI:58429"/>
        <dbReference type="EC" id="3.1.3.12"/>
    </reaction>
</comment>
<keyword evidence="4" id="KW-0479">Metal-binding</keyword>
<dbReference type="GO" id="GO:0004805">
    <property type="term" value="F:trehalose-phosphatase activity"/>
    <property type="evidence" value="ECO:0007669"/>
    <property type="project" value="UniProtKB-EC"/>
</dbReference>
<dbReference type="InterPro" id="IPR006379">
    <property type="entry name" value="HAD-SF_hydro_IIB"/>
</dbReference>
<dbReference type="InterPro" id="IPR044651">
    <property type="entry name" value="OTSB-like"/>
</dbReference>
<dbReference type="Gene3D" id="3.30.70.1020">
    <property type="entry name" value="Trehalose-6-phosphate phosphatase related protein, domain 2"/>
    <property type="match status" value="1"/>
</dbReference>
<dbReference type="EMBL" id="WJIE01000013">
    <property type="protein sequence ID" value="MRG96776.1"/>
    <property type="molecule type" value="Genomic_DNA"/>
</dbReference>
<dbReference type="NCBIfam" id="TIGR01484">
    <property type="entry name" value="HAD-SF-IIB"/>
    <property type="match status" value="1"/>
</dbReference>
<dbReference type="Proteomes" id="UP000440224">
    <property type="component" value="Unassembled WGS sequence"/>
</dbReference>
<evidence type="ECO:0000313" key="5">
    <source>
        <dbReference type="EMBL" id="MRG96776.1"/>
    </source>
</evidence>
<name>A0A6N7Q0S3_9BACT</name>
<keyword evidence="4" id="KW-0460">Magnesium</keyword>
<dbReference type="OrthoDB" id="414934at2"/>
<evidence type="ECO:0000256" key="1">
    <source>
        <dbReference type="ARBA" id="ARBA00005199"/>
    </source>
</evidence>
<dbReference type="InterPro" id="IPR003337">
    <property type="entry name" value="Trehalose_PPase"/>
</dbReference>
<dbReference type="GO" id="GO:0046872">
    <property type="term" value="F:metal ion binding"/>
    <property type="evidence" value="ECO:0007669"/>
    <property type="project" value="UniProtKB-KW"/>
</dbReference>
<dbReference type="EC" id="3.1.3.12" evidence="4"/>
<evidence type="ECO:0000256" key="3">
    <source>
        <dbReference type="ARBA" id="ARBA00022801"/>
    </source>
</evidence>
<dbReference type="AlphaFoldDB" id="A0A6N7Q0S3"/>